<proteinExistence type="predicted"/>
<accession>A0A0P1E9G8</accession>
<sequence length="328" mass="36641">MLSFATVVYSKDFPLLELQALSFARFVDPDMVSSIHVIMNDCDEDTLRAKIEPLLASYGPLRSKVQVLGGDDLLLQPGQYARRSLSDRILIENRFRIPGIRRQGWRGSNGYRSQQVLKLGAARVAASENMVILDTKNVFLRSFDPTEFFADNGAARIAFIDVQSDYHRNWLVESLDALGASGADLNGLRTTTFATPFAMRRSLALALLDEINDRYGSVQALFGSRRRPSEFMLLNAFCLKSPDGYAQWFEDHAQCNIGLWPTYSPEEMASQLAMLDDPAALTLGLHNRALSLLPGDLRDRVFSELEDRGICTRPRAEEVLNRAATLTG</sequence>
<dbReference type="AlphaFoldDB" id="A0A0P1E9G8"/>
<evidence type="ECO:0008006" key="3">
    <source>
        <dbReference type="Google" id="ProtNLM"/>
    </source>
</evidence>
<evidence type="ECO:0000313" key="1">
    <source>
        <dbReference type="EMBL" id="CUH45810.1"/>
    </source>
</evidence>
<reference evidence="2" key="1">
    <citation type="submission" date="2015-09" db="EMBL/GenBank/DDBJ databases">
        <authorList>
            <person name="Rodrigo-Torres L."/>
            <person name="Arahal D.R."/>
        </authorList>
    </citation>
    <scope>NUCLEOTIDE SEQUENCE [LARGE SCALE GENOMIC DNA]</scope>
    <source>
        <strain evidence="2">CECT 4293</strain>
    </source>
</reference>
<protein>
    <recommendedName>
        <fullName evidence="3">Glycosyl transferase family 2</fullName>
    </recommendedName>
</protein>
<name>A0A0P1E9G8_9RHOB</name>
<organism evidence="1 2">
    <name type="scientific">Ruegeria atlantica</name>
    <dbReference type="NCBI Taxonomy" id="81569"/>
    <lineage>
        <taxon>Bacteria</taxon>
        <taxon>Pseudomonadati</taxon>
        <taxon>Pseudomonadota</taxon>
        <taxon>Alphaproteobacteria</taxon>
        <taxon>Rhodobacterales</taxon>
        <taxon>Roseobacteraceae</taxon>
        <taxon>Ruegeria</taxon>
    </lineage>
</organism>
<dbReference type="Proteomes" id="UP000050786">
    <property type="component" value="Unassembled WGS sequence"/>
</dbReference>
<gene>
    <name evidence="1" type="ORF">RUM4293_04727</name>
</gene>
<evidence type="ECO:0000313" key="2">
    <source>
        <dbReference type="Proteomes" id="UP000050786"/>
    </source>
</evidence>
<keyword evidence="2" id="KW-1185">Reference proteome</keyword>
<dbReference type="EMBL" id="CYPS01000067">
    <property type="protein sequence ID" value="CUH45810.1"/>
    <property type="molecule type" value="Genomic_DNA"/>
</dbReference>
<dbReference type="RefSeq" id="WP_145975964.1">
    <property type="nucleotide sequence ID" value="NZ_CYPS01000067.1"/>
</dbReference>
<dbReference type="InterPro" id="IPR045499">
    <property type="entry name" value="DUF6492"/>
</dbReference>
<dbReference type="Pfam" id="PF20102">
    <property type="entry name" value="DUF6492"/>
    <property type="match status" value="1"/>
</dbReference>